<protein>
    <submittedName>
        <fullName evidence="2">Uncharacterized protein</fullName>
    </submittedName>
</protein>
<gene>
    <name evidence="2" type="ORF">BpHYR1_021521</name>
</gene>
<sequence>MKSFKDLLVLGLFLFILRKSSANPIESVENSDPNSYVCYDEYSCNGCGIIEVSVNGRTCQVCTCGDQFKKIKNEILPFTKPTRSPTRASRIPPRTSALTQAVPKSNPNEFLCTEEYVCNCGIVQISANGKTCQVCSCGEQFKYFTQNVKPFLKPSNVRITRTSTISNPKSYVCYDEPECSCETFKAYINGKMCTICLCGSQIEYLAKEVVPNLVVTKRRRDPTSLKTNLESAASFSCTEEYACENNCGIVQITTLKNTCQVCGCGDQYKYFMNNVYPLLKTSTKRITRPSRASRTSNQAIIDNEFNCYDDIECSFCINKDISE</sequence>
<evidence type="ECO:0000313" key="2">
    <source>
        <dbReference type="EMBL" id="RNA34453.1"/>
    </source>
</evidence>
<dbReference type="Proteomes" id="UP000276133">
    <property type="component" value="Unassembled WGS sequence"/>
</dbReference>
<feature type="chain" id="PRO_5018027116" evidence="1">
    <location>
        <begin position="23"/>
        <end position="323"/>
    </location>
</feature>
<organism evidence="2 3">
    <name type="scientific">Brachionus plicatilis</name>
    <name type="common">Marine rotifer</name>
    <name type="synonym">Brachionus muelleri</name>
    <dbReference type="NCBI Taxonomy" id="10195"/>
    <lineage>
        <taxon>Eukaryota</taxon>
        <taxon>Metazoa</taxon>
        <taxon>Spiralia</taxon>
        <taxon>Gnathifera</taxon>
        <taxon>Rotifera</taxon>
        <taxon>Eurotatoria</taxon>
        <taxon>Monogononta</taxon>
        <taxon>Pseudotrocha</taxon>
        <taxon>Ploima</taxon>
        <taxon>Brachionidae</taxon>
        <taxon>Brachionus</taxon>
    </lineage>
</organism>
<reference evidence="2 3" key="1">
    <citation type="journal article" date="2018" name="Sci. Rep.">
        <title>Genomic signatures of local adaptation to the degree of environmental predictability in rotifers.</title>
        <authorList>
            <person name="Franch-Gras L."/>
            <person name="Hahn C."/>
            <person name="Garcia-Roger E.M."/>
            <person name="Carmona M.J."/>
            <person name="Serra M."/>
            <person name="Gomez A."/>
        </authorList>
    </citation>
    <scope>NUCLEOTIDE SEQUENCE [LARGE SCALE GENOMIC DNA]</scope>
    <source>
        <strain evidence="2">HYR1</strain>
    </source>
</reference>
<dbReference type="EMBL" id="REGN01001476">
    <property type="protein sequence ID" value="RNA34453.1"/>
    <property type="molecule type" value="Genomic_DNA"/>
</dbReference>
<dbReference type="AlphaFoldDB" id="A0A3M7SF68"/>
<evidence type="ECO:0000313" key="3">
    <source>
        <dbReference type="Proteomes" id="UP000276133"/>
    </source>
</evidence>
<dbReference type="OrthoDB" id="10527274at2759"/>
<accession>A0A3M7SF68</accession>
<comment type="caution">
    <text evidence="2">The sequence shown here is derived from an EMBL/GenBank/DDBJ whole genome shotgun (WGS) entry which is preliminary data.</text>
</comment>
<evidence type="ECO:0000256" key="1">
    <source>
        <dbReference type="SAM" id="SignalP"/>
    </source>
</evidence>
<feature type="signal peptide" evidence="1">
    <location>
        <begin position="1"/>
        <end position="22"/>
    </location>
</feature>
<name>A0A3M7SF68_BRAPC</name>
<keyword evidence="1" id="KW-0732">Signal</keyword>
<proteinExistence type="predicted"/>
<keyword evidence="3" id="KW-1185">Reference proteome</keyword>